<organism evidence="1 2">
    <name type="scientific">Beauveria brongniartii RCEF 3172</name>
    <dbReference type="NCBI Taxonomy" id="1081107"/>
    <lineage>
        <taxon>Eukaryota</taxon>
        <taxon>Fungi</taxon>
        <taxon>Dikarya</taxon>
        <taxon>Ascomycota</taxon>
        <taxon>Pezizomycotina</taxon>
        <taxon>Sordariomycetes</taxon>
        <taxon>Hypocreomycetidae</taxon>
        <taxon>Hypocreales</taxon>
        <taxon>Cordycipitaceae</taxon>
        <taxon>Beauveria</taxon>
        <taxon>Beauveria brongniartii</taxon>
    </lineage>
</organism>
<reference evidence="1 2" key="1">
    <citation type="journal article" date="2016" name="Genome Biol. Evol.">
        <title>Divergent and convergent evolution of fungal pathogenicity.</title>
        <authorList>
            <person name="Shang Y."/>
            <person name="Xiao G."/>
            <person name="Zheng P."/>
            <person name="Cen K."/>
            <person name="Zhan S."/>
            <person name="Wang C."/>
        </authorList>
    </citation>
    <scope>NUCLEOTIDE SEQUENCE [LARGE SCALE GENOMIC DNA]</scope>
    <source>
        <strain evidence="1 2">RCEF 3172</strain>
    </source>
</reference>
<gene>
    <name evidence="1" type="ORF">BBO_02730</name>
</gene>
<dbReference type="EMBL" id="AZHA01000006">
    <property type="protein sequence ID" value="OAA47275.1"/>
    <property type="molecule type" value="Genomic_DNA"/>
</dbReference>
<protein>
    <submittedName>
        <fullName evidence="1">Uncharacterized protein</fullName>
    </submittedName>
</protein>
<sequence>MPPKVIQISCGPEGSSAKYLLADNWGRVTKALQERAELSIMESPDDIGSTMKKINPSAVIVIEGGIDRLESRLIAEKSELKAFVQNGGIVLFCGLIASIISKAEFERIFGENGFNVGWTFGRYIGYHAGSDDKKVKGHYGNKVKGNLNRNAEVYINDSLNLQSAQLPDEIDPFRPLVVTVENPAHVLYSVVDPQVMTRAEYNGVGVMSPVGRGFVGFWGDRDNDVAQTVEVISAMLGLPCKKQQ</sequence>
<dbReference type="OrthoDB" id="245563at2759"/>
<name>A0A167GYY9_9HYPO</name>
<evidence type="ECO:0000313" key="2">
    <source>
        <dbReference type="Proteomes" id="UP000076863"/>
    </source>
</evidence>
<keyword evidence="2" id="KW-1185">Reference proteome</keyword>
<evidence type="ECO:0000313" key="1">
    <source>
        <dbReference type="EMBL" id="OAA47275.1"/>
    </source>
</evidence>
<accession>A0A167GYY9</accession>
<dbReference type="AlphaFoldDB" id="A0A167GYY9"/>
<proteinExistence type="predicted"/>
<dbReference type="Proteomes" id="UP000076863">
    <property type="component" value="Unassembled WGS sequence"/>
</dbReference>
<comment type="caution">
    <text evidence="1">The sequence shown here is derived from an EMBL/GenBank/DDBJ whole genome shotgun (WGS) entry which is preliminary data.</text>
</comment>